<evidence type="ECO:0000313" key="1">
    <source>
        <dbReference type="EMBL" id="KLN60999.1"/>
    </source>
</evidence>
<comment type="caution">
    <text evidence="1">The sequence shown here is derived from an EMBL/GenBank/DDBJ whole genome shotgun (WGS) entry which is preliminary data.</text>
</comment>
<dbReference type="AlphaFoldDB" id="A0A0H2MER6"/>
<name>A0A0H2MER6_9PROT</name>
<evidence type="ECO:0000313" key="2">
    <source>
        <dbReference type="Proteomes" id="UP000035444"/>
    </source>
</evidence>
<organism evidence="1 2">
    <name type="scientific">Kiloniella spongiae</name>
    <dbReference type="NCBI Taxonomy" id="1489064"/>
    <lineage>
        <taxon>Bacteria</taxon>
        <taxon>Pseudomonadati</taxon>
        <taxon>Pseudomonadota</taxon>
        <taxon>Alphaproteobacteria</taxon>
        <taxon>Rhodospirillales</taxon>
        <taxon>Kiloniellaceae</taxon>
        <taxon>Kiloniella</taxon>
    </lineage>
</organism>
<protein>
    <recommendedName>
        <fullName evidence="3">Type 4 fimbrial biogenesis protein PilX N-terminal domain-containing protein</fullName>
    </recommendedName>
</protein>
<dbReference type="EMBL" id="LAQL01000006">
    <property type="protein sequence ID" value="KLN60999.1"/>
    <property type="molecule type" value="Genomic_DNA"/>
</dbReference>
<dbReference type="Proteomes" id="UP000035444">
    <property type="component" value="Unassembled WGS sequence"/>
</dbReference>
<gene>
    <name evidence="1" type="ORF">WH96_11285</name>
</gene>
<keyword evidence="2" id="KW-1185">Reference proteome</keyword>
<sequence>MPNRFLHLQFLRHAKSSKANRNQQRGYALLMVLFGLVLLGLVAARFGTLASTDVKVVRNMGETAKIDAMVDSALLRVIDGLMQDKASGFWRADGSRYQWREQQFEIIAIISDQALRPDETENTPPADTSKQFNKRLSEPESNIWQATKDLRIERLSIGNGLKLSQRAIARIELSVENIDESNMRRKTIKVRLTGPRQKPFQILGEEVPEK</sequence>
<evidence type="ECO:0008006" key="3">
    <source>
        <dbReference type="Google" id="ProtNLM"/>
    </source>
</evidence>
<accession>A0A0H2MER6</accession>
<dbReference type="STRING" id="1489064.WH96_11285"/>
<reference evidence="1 2" key="1">
    <citation type="submission" date="2015-03" db="EMBL/GenBank/DDBJ databases">
        <title>Genome Sequence of Kiloniella spongiae MEBiC09566, isolated from a marine sponge.</title>
        <authorList>
            <person name="Shao Z."/>
            <person name="Wang L."/>
            <person name="Li X."/>
        </authorList>
    </citation>
    <scope>NUCLEOTIDE SEQUENCE [LARGE SCALE GENOMIC DNA]</scope>
    <source>
        <strain evidence="1 2">MEBiC09566</strain>
    </source>
</reference>
<proteinExistence type="predicted"/>